<evidence type="ECO:0008006" key="2">
    <source>
        <dbReference type="Google" id="ProtNLM"/>
    </source>
</evidence>
<dbReference type="EMBL" id="CCXY01000216">
    <property type="protein sequence ID" value="CEG12931.1"/>
    <property type="molecule type" value="Genomic_DNA"/>
</dbReference>
<dbReference type="AlphaFoldDB" id="A0A098EBN6"/>
<gene>
    <name evidence="1" type="ORF">MSIBF_A2930010</name>
</gene>
<proteinExistence type="predicted"/>
<name>A0A098EBN6_9ZZZZ</name>
<accession>A0A098EBN6</accession>
<reference evidence="1" key="1">
    <citation type="submission" date="2014-09" db="EMBL/GenBank/DDBJ databases">
        <authorList>
            <person name="Probst J Alexander"/>
        </authorList>
    </citation>
    <scope>NUCLEOTIDE SEQUENCE</scope>
</reference>
<protein>
    <recommendedName>
        <fullName evidence="2">MULE transposase domain-containing protein</fullName>
    </recommendedName>
</protein>
<organism evidence="1">
    <name type="scientific">groundwater metagenome</name>
    <dbReference type="NCBI Taxonomy" id="717931"/>
    <lineage>
        <taxon>unclassified sequences</taxon>
        <taxon>metagenomes</taxon>
        <taxon>ecological metagenomes</taxon>
    </lineage>
</organism>
<sequence>MLSKHIEKVLQDVAERYGVTCIKIVLTDDDPIYSTIVPNIFPFAIHRICLWHILKKLSQKHLKNYTGNSKNFSKKYTYNKSCACKTIKRKQWKS</sequence>
<evidence type="ECO:0000313" key="1">
    <source>
        <dbReference type="EMBL" id="CEG12931.1"/>
    </source>
</evidence>